<comment type="caution">
    <text evidence="7">The sequence shown here is derived from an EMBL/GenBank/DDBJ whole genome shotgun (WGS) entry which is preliminary data.</text>
</comment>
<dbReference type="GO" id="GO:0006298">
    <property type="term" value="P:mismatch repair"/>
    <property type="evidence" value="ECO:0007669"/>
    <property type="project" value="InterPro"/>
</dbReference>
<dbReference type="Gene3D" id="3.40.960.10">
    <property type="entry name" value="VSR Endonuclease"/>
    <property type="match status" value="1"/>
</dbReference>
<dbReference type="Proteomes" id="UP000810252">
    <property type="component" value="Unassembled WGS sequence"/>
</dbReference>
<protein>
    <submittedName>
        <fullName evidence="7">DNA mismatch endonuclease Vsr</fullName>
    </submittedName>
</protein>
<evidence type="ECO:0000256" key="3">
    <source>
        <dbReference type="ARBA" id="ARBA00022763"/>
    </source>
</evidence>
<organism evidence="7 8">
    <name type="scientific">Candidatus Cryptobacteroides merdigallinarum</name>
    <dbReference type="NCBI Taxonomy" id="2840770"/>
    <lineage>
        <taxon>Bacteria</taxon>
        <taxon>Pseudomonadati</taxon>
        <taxon>Bacteroidota</taxon>
        <taxon>Bacteroidia</taxon>
        <taxon>Bacteroidales</taxon>
        <taxon>Candidatus Cryptobacteroides</taxon>
    </lineage>
</organism>
<keyword evidence="3" id="KW-0227">DNA damage</keyword>
<dbReference type="AlphaFoldDB" id="A0A9D9EL00"/>
<sequence>MADKMTKEQRHKCMSHIRSRDTGPELVVRRALFAAGFRFRVNVSSLPGSPDIVLRRYNTVIFVNGCFWHGHAGCRLYVPPRSNVDFWRRKVERNRRRDTAVAFRLEALGWNVVTVWECSLSPKRRKETLALLGDRIRRNGETHRQELARRREMRAALRSEHSFRKARTAALLGEVDSICHIPASVRRASEDEDMQDS</sequence>
<keyword evidence="2 7" id="KW-0255">Endonuclease</keyword>
<dbReference type="GO" id="GO:0016787">
    <property type="term" value="F:hydrolase activity"/>
    <property type="evidence" value="ECO:0007669"/>
    <property type="project" value="UniProtKB-KW"/>
</dbReference>
<dbReference type="InterPro" id="IPR011335">
    <property type="entry name" value="Restrct_endonuc-II-like"/>
</dbReference>
<comment type="similarity">
    <text evidence="6">Belongs to the Vsr family.</text>
</comment>
<dbReference type="Pfam" id="PF03852">
    <property type="entry name" value="Vsr"/>
    <property type="match status" value="1"/>
</dbReference>
<evidence type="ECO:0000256" key="1">
    <source>
        <dbReference type="ARBA" id="ARBA00022722"/>
    </source>
</evidence>
<evidence type="ECO:0000256" key="2">
    <source>
        <dbReference type="ARBA" id="ARBA00022759"/>
    </source>
</evidence>
<gene>
    <name evidence="7" type="primary">vsr</name>
    <name evidence="7" type="ORF">IAC29_06475</name>
</gene>
<name>A0A9D9EL00_9BACT</name>
<dbReference type="CDD" id="cd00221">
    <property type="entry name" value="Vsr"/>
    <property type="match status" value="1"/>
</dbReference>
<accession>A0A9D9EL00</accession>
<keyword evidence="1" id="KW-0540">Nuclease</keyword>
<evidence type="ECO:0000313" key="8">
    <source>
        <dbReference type="Proteomes" id="UP000810252"/>
    </source>
</evidence>
<reference evidence="7" key="2">
    <citation type="journal article" date="2021" name="PeerJ">
        <title>Extensive microbial diversity within the chicken gut microbiome revealed by metagenomics and culture.</title>
        <authorList>
            <person name="Gilroy R."/>
            <person name="Ravi A."/>
            <person name="Getino M."/>
            <person name="Pursley I."/>
            <person name="Horton D.L."/>
            <person name="Alikhan N.F."/>
            <person name="Baker D."/>
            <person name="Gharbi K."/>
            <person name="Hall N."/>
            <person name="Watson M."/>
            <person name="Adriaenssens E.M."/>
            <person name="Foster-Nyarko E."/>
            <person name="Jarju S."/>
            <person name="Secka A."/>
            <person name="Antonio M."/>
            <person name="Oren A."/>
            <person name="Chaudhuri R.R."/>
            <person name="La Ragione R."/>
            <person name="Hildebrand F."/>
            <person name="Pallen M.J."/>
        </authorList>
    </citation>
    <scope>NUCLEOTIDE SEQUENCE</scope>
    <source>
        <strain evidence="7">20514</strain>
    </source>
</reference>
<dbReference type="EMBL" id="JADIMQ010000092">
    <property type="protein sequence ID" value="MBO8448898.1"/>
    <property type="molecule type" value="Genomic_DNA"/>
</dbReference>
<dbReference type="SUPFAM" id="SSF52980">
    <property type="entry name" value="Restriction endonuclease-like"/>
    <property type="match status" value="1"/>
</dbReference>
<evidence type="ECO:0000256" key="6">
    <source>
        <dbReference type="ARBA" id="ARBA00029466"/>
    </source>
</evidence>
<dbReference type="InterPro" id="IPR004603">
    <property type="entry name" value="DNA_mismatch_endonuc_vsr"/>
</dbReference>
<dbReference type="GO" id="GO:0004519">
    <property type="term" value="F:endonuclease activity"/>
    <property type="evidence" value="ECO:0007669"/>
    <property type="project" value="UniProtKB-KW"/>
</dbReference>
<keyword evidence="4" id="KW-0378">Hydrolase</keyword>
<evidence type="ECO:0000313" key="7">
    <source>
        <dbReference type="EMBL" id="MBO8448898.1"/>
    </source>
</evidence>
<evidence type="ECO:0000256" key="4">
    <source>
        <dbReference type="ARBA" id="ARBA00022801"/>
    </source>
</evidence>
<keyword evidence="5" id="KW-0234">DNA repair</keyword>
<dbReference type="NCBIfam" id="TIGR00632">
    <property type="entry name" value="vsr"/>
    <property type="match status" value="1"/>
</dbReference>
<evidence type="ECO:0000256" key="5">
    <source>
        <dbReference type="ARBA" id="ARBA00023204"/>
    </source>
</evidence>
<reference evidence="7" key="1">
    <citation type="submission" date="2020-10" db="EMBL/GenBank/DDBJ databases">
        <authorList>
            <person name="Gilroy R."/>
        </authorList>
    </citation>
    <scope>NUCLEOTIDE SEQUENCE</scope>
    <source>
        <strain evidence="7">20514</strain>
    </source>
</reference>
<proteinExistence type="inferred from homology"/>